<dbReference type="GO" id="GO:0004930">
    <property type="term" value="F:G protein-coupled receptor activity"/>
    <property type="evidence" value="ECO:0007669"/>
    <property type="project" value="InterPro"/>
</dbReference>
<dbReference type="GO" id="GO:0016020">
    <property type="term" value="C:membrane"/>
    <property type="evidence" value="ECO:0007669"/>
    <property type="project" value="UniProtKB-SubCell"/>
</dbReference>
<feature type="transmembrane region" description="Helical" evidence="5">
    <location>
        <begin position="12"/>
        <end position="36"/>
    </location>
</feature>
<dbReference type="AlphaFoldDB" id="A0A3M7PF26"/>
<dbReference type="Gene3D" id="1.20.1070.10">
    <property type="entry name" value="Rhodopsin 7-helix transmembrane proteins"/>
    <property type="match status" value="1"/>
</dbReference>
<keyword evidence="8" id="KW-1185">Reference proteome</keyword>
<evidence type="ECO:0000256" key="3">
    <source>
        <dbReference type="ARBA" id="ARBA00022989"/>
    </source>
</evidence>
<keyword evidence="3 5" id="KW-1133">Transmembrane helix</keyword>
<comment type="subcellular location">
    <subcellularLocation>
        <location evidence="1">Membrane</location>
    </subcellularLocation>
</comment>
<comment type="caution">
    <text evidence="7">The sequence shown here is derived from an EMBL/GenBank/DDBJ whole genome shotgun (WGS) entry which is preliminary data.</text>
</comment>
<dbReference type="Proteomes" id="UP000276133">
    <property type="component" value="Unassembled WGS sequence"/>
</dbReference>
<evidence type="ECO:0000259" key="6">
    <source>
        <dbReference type="PROSITE" id="PS50262"/>
    </source>
</evidence>
<dbReference type="Pfam" id="PF00001">
    <property type="entry name" value="7tm_1"/>
    <property type="match status" value="1"/>
</dbReference>
<evidence type="ECO:0000313" key="8">
    <source>
        <dbReference type="Proteomes" id="UP000276133"/>
    </source>
</evidence>
<dbReference type="EMBL" id="REGN01011226">
    <property type="protein sequence ID" value="RMZ97736.1"/>
    <property type="molecule type" value="Genomic_DNA"/>
</dbReference>
<dbReference type="SUPFAM" id="SSF81321">
    <property type="entry name" value="Family A G protein-coupled receptor-like"/>
    <property type="match status" value="1"/>
</dbReference>
<evidence type="ECO:0000256" key="4">
    <source>
        <dbReference type="ARBA" id="ARBA00023136"/>
    </source>
</evidence>
<feature type="transmembrane region" description="Helical" evidence="5">
    <location>
        <begin position="63"/>
        <end position="83"/>
    </location>
</feature>
<name>A0A3M7PF26_BRAPC</name>
<evidence type="ECO:0000256" key="2">
    <source>
        <dbReference type="ARBA" id="ARBA00022692"/>
    </source>
</evidence>
<dbReference type="PROSITE" id="PS50262">
    <property type="entry name" value="G_PROTEIN_RECEP_F1_2"/>
    <property type="match status" value="1"/>
</dbReference>
<feature type="domain" description="G-protein coupled receptors family 1 profile" evidence="6">
    <location>
        <begin position="1"/>
        <end position="88"/>
    </location>
</feature>
<evidence type="ECO:0000256" key="5">
    <source>
        <dbReference type="SAM" id="Phobius"/>
    </source>
</evidence>
<dbReference type="InterPro" id="IPR017452">
    <property type="entry name" value="GPCR_Rhodpsn_7TM"/>
</dbReference>
<keyword evidence="2 5" id="KW-0812">Transmembrane</keyword>
<sequence>MNKLMTKEISIVVILFLWLMSILFSLPFFVFTSYTVENFNGTMVPYCYNDRTSLFARTYSSTFISLFVFIPSVILSLVYVTLIRKIMKINKFQLFNSNQQYVSRIKRNCTENSLNFSVNNSAYGSFLFKNRYSGESRIFLARSLVAQRKKACSNSLTTKHRQTQKYLKQISFSNLNKHKANSLKIDNTNECQDRQTNSCCSDLQLVGLYLFDDTEHHTKLRRTLQSHKN</sequence>
<organism evidence="7 8">
    <name type="scientific">Brachionus plicatilis</name>
    <name type="common">Marine rotifer</name>
    <name type="synonym">Brachionus muelleri</name>
    <dbReference type="NCBI Taxonomy" id="10195"/>
    <lineage>
        <taxon>Eukaryota</taxon>
        <taxon>Metazoa</taxon>
        <taxon>Spiralia</taxon>
        <taxon>Gnathifera</taxon>
        <taxon>Rotifera</taxon>
        <taxon>Eurotatoria</taxon>
        <taxon>Monogononta</taxon>
        <taxon>Pseudotrocha</taxon>
        <taxon>Ploima</taxon>
        <taxon>Brachionidae</taxon>
        <taxon>Brachionus</taxon>
    </lineage>
</organism>
<evidence type="ECO:0000313" key="7">
    <source>
        <dbReference type="EMBL" id="RMZ97736.1"/>
    </source>
</evidence>
<dbReference type="CDD" id="cd00637">
    <property type="entry name" value="7tm_classA_rhodopsin-like"/>
    <property type="match status" value="1"/>
</dbReference>
<reference evidence="7 8" key="1">
    <citation type="journal article" date="2018" name="Sci. Rep.">
        <title>Genomic signatures of local adaptation to the degree of environmental predictability in rotifers.</title>
        <authorList>
            <person name="Franch-Gras L."/>
            <person name="Hahn C."/>
            <person name="Garcia-Roger E.M."/>
            <person name="Carmona M.J."/>
            <person name="Serra M."/>
            <person name="Gomez A."/>
        </authorList>
    </citation>
    <scope>NUCLEOTIDE SEQUENCE [LARGE SCALE GENOMIC DNA]</scope>
    <source>
        <strain evidence="7">HYR1</strain>
    </source>
</reference>
<proteinExistence type="predicted"/>
<protein>
    <recommendedName>
        <fullName evidence="6">G-protein coupled receptors family 1 profile domain-containing protein</fullName>
    </recommendedName>
</protein>
<accession>A0A3M7PF26</accession>
<evidence type="ECO:0000256" key="1">
    <source>
        <dbReference type="ARBA" id="ARBA00004370"/>
    </source>
</evidence>
<gene>
    <name evidence="7" type="ORF">BpHYR1_034444</name>
</gene>
<keyword evidence="4 5" id="KW-0472">Membrane</keyword>
<dbReference type="InterPro" id="IPR000276">
    <property type="entry name" value="GPCR_Rhodpsn"/>
</dbReference>